<keyword evidence="3" id="KW-0547">Nucleotide-binding</keyword>
<dbReference type="EMBL" id="CP003348">
    <property type="protein sequence ID" value="AFM01487.1"/>
    <property type="molecule type" value="Genomic_DNA"/>
</dbReference>
<protein>
    <recommendedName>
        <fullName evidence="5">protein adenylyltransferase</fullName>
        <ecNumber evidence="5">2.7.7.108</ecNumber>
    </recommendedName>
</protein>
<keyword evidence="2" id="KW-0548">Nucleotidyltransferase</keyword>
<dbReference type="Proteomes" id="UP000006053">
    <property type="component" value="Chromosome"/>
</dbReference>
<gene>
    <name evidence="9" type="ordered locus">Desde_3196</name>
</gene>
<evidence type="ECO:0000256" key="1">
    <source>
        <dbReference type="ARBA" id="ARBA00022679"/>
    </source>
</evidence>
<keyword evidence="4" id="KW-0067">ATP-binding</keyword>
<reference evidence="9 10" key="2">
    <citation type="journal article" date="2015" name="J. Bacteriol.">
        <title>Genomic, proteomic, and biochemical analysis of the organohalide respiratory pathway in Desulfitobacterium dehalogenans.</title>
        <authorList>
            <person name="Kruse T."/>
            <person name="van de Pas B.A."/>
            <person name="Atteia A."/>
            <person name="Krab K."/>
            <person name="Hagen W.R."/>
            <person name="Goodwin L."/>
            <person name="Chain P."/>
            <person name="Boeren S."/>
            <person name="Maphosa F."/>
            <person name="Schraa G."/>
            <person name="de Vos W.M."/>
            <person name="van der Oost J."/>
            <person name="Smidt H."/>
            <person name="Stams A.J."/>
        </authorList>
    </citation>
    <scope>NUCLEOTIDE SEQUENCE [LARGE SCALE GENOMIC DNA]</scope>
    <source>
        <strain evidence="10">ATCC 51507 / DSM 9161 / JW/IU-DC1</strain>
    </source>
</reference>
<comment type="catalytic activity">
    <reaction evidence="7">
        <text>L-tyrosyl-[protein] + ATP = O-(5'-adenylyl)-L-tyrosyl-[protein] + diphosphate</text>
        <dbReference type="Rhea" id="RHEA:54288"/>
        <dbReference type="Rhea" id="RHEA-COMP:10136"/>
        <dbReference type="Rhea" id="RHEA-COMP:13846"/>
        <dbReference type="ChEBI" id="CHEBI:30616"/>
        <dbReference type="ChEBI" id="CHEBI:33019"/>
        <dbReference type="ChEBI" id="CHEBI:46858"/>
        <dbReference type="ChEBI" id="CHEBI:83624"/>
        <dbReference type="EC" id="2.7.7.108"/>
    </reaction>
</comment>
<evidence type="ECO:0000256" key="5">
    <source>
        <dbReference type="ARBA" id="ARBA00034531"/>
    </source>
</evidence>
<feature type="domain" description="Fido" evidence="8">
    <location>
        <begin position="50"/>
        <end position="187"/>
    </location>
</feature>
<evidence type="ECO:0000256" key="3">
    <source>
        <dbReference type="ARBA" id="ARBA00022741"/>
    </source>
</evidence>
<dbReference type="GO" id="GO:0005524">
    <property type="term" value="F:ATP binding"/>
    <property type="evidence" value="ECO:0007669"/>
    <property type="project" value="UniProtKB-KW"/>
</dbReference>
<evidence type="ECO:0000256" key="6">
    <source>
        <dbReference type="ARBA" id="ARBA00047939"/>
    </source>
</evidence>
<dbReference type="GO" id="GO:0051301">
    <property type="term" value="P:cell division"/>
    <property type="evidence" value="ECO:0007669"/>
    <property type="project" value="UniProtKB-KW"/>
</dbReference>
<dbReference type="HOGENOM" id="CLU_080158_0_2_9"/>
<dbReference type="Pfam" id="PF02661">
    <property type="entry name" value="Fic"/>
    <property type="match status" value="1"/>
</dbReference>
<evidence type="ECO:0000256" key="7">
    <source>
        <dbReference type="ARBA" id="ARBA00048696"/>
    </source>
</evidence>
<dbReference type="AlphaFoldDB" id="I4AC02"/>
<dbReference type="STRING" id="756499.Desde_3196"/>
<dbReference type="SUPFAM" id="SSF140931">
    <property type="entry name" value="Fic-like"/>
    <property type="match status" value="1"/>
</dbReference>
<dbReference type="GO" id="GO:0051302">
    <property type="term" value="P:regulation of cell division"/>
    <property type="evidence" value="ECO:0007669"/>
    <property type="project" value="TreeGrafter"/>
</dbReference>
<dbReference type="OrthoDB" id="9813719at2"/>
<dbReference type="KEGG" id="ddh:Desde_3196"/>
<accession>I4AC02</accession>
<dbReference type="EC" id="2.7.7.108" evidence="5"/>
<dbReference type="PANTHER" id="PTHR39560">
    <property type="entry name" value="PROTEIN ADENYLYLTRANSFERASE FIC-RELATED"/>
    <property type="match status" value="1"/>
</dbReference>
<reference evidence="10" key="1">
    <citation type="submission" date="2012-06" db="EMBL/GenBank/DDBJ databases">
        <title>Complete sequence of Desulfitobacterium dehalogenans ATCC 51507.</title>
        <authorList>
            <person name="Lucas S."/>
            <person name="Han J."/>
            <person name="Lapidus A."/>
            <person name="Cheng J.-F."/>
            <person name="Goodwin L."/>
            <person name="Pitluck S."/>
            <person name="Peters L."/>
            <person name="Ovchinnikova G."/>
            <person name="Teshima H."/>
            <person name="Detter J.C."/>
            <person name="Han C."/>
            <person name="Tapia R."/>
            <person name="Land M."/>
            <person name="Hauser L."/>
            <person name="Kyrpides N."/>
            <person name="Ivanova N."/>
            <person name="Pagani I."/>
            <person name="Kruse T."/>
            <person name="de Vos W.M."/>
            <person name="Smidt H."/>
            <person name="Woyke T."/>
        </authorList>
    </citation>
    <scope>NUCLEOTIDE SEQUENCE [LARGE SCALE GENOMIC DNA]</scope>
    <source>
        <strain evidence="10">ATCC 51507 / DSM 9161 / JW/IU-DC1</strain>
    </source>
</reference>
<keyword evidence="10" id="KW-1185">Reference proteome</keyword>
<dbReference type="RefSeq" id="WP_014794967.1">
    <property type="nucleotide sequence ID" value="NC_018017.1"/>
</dbReference>
<dbReference type="InterPro" id="IPR036597">
    <property type="entry name" value="Fido-like_dom_sf"/>
</dbReference>
<dbReference type="PANTHER" id="PTHR39560:SF1">
    <property type="entry name" value="PROTEIN ADENYLYLTRANSFERASE FIC-RELATED"/>
    <property type="match status" value="1"/>
</dbReference>
<evidence type="ECO:0000256" key="2">
    <source>
        <dbReference type="ARBA" id="ARBA00022695"/>
    </source>
</evidence>
<evidence type="ECO:0000256" key="4">
    <source>
        <dbReference type="ARBA" id="ARBA00022840"/>
    </source>
</evidence>
<organism evidence="9 10">
    <name type="scientific">Desulfitobacterium dehalogenans (strain ATCC 51507 / DSM 9161 / JW/IU-DC1)</name>
    <dbReference type="NCBI Taxonomy" id="756499"/>
    <lineage>
        <taxon>Bacteria</taxon>
        <taxon>Bacillati</taxon>
        <taxon>Bacillota</taxon>
        <taxon>Clostridia</taxon>
        <taxon>Eubacteriales</taxon>
        <taxon>Desulfitobacteriaceae</taxon>
        <taxon>Desulfitobacterium</taxon>
    </lineage>
</organism>
<name>I4AC02_DESDJ</name>
<dbReference type="Gene3D" id="1.10.3290.10">
    <property type="entry name" value="Fido-like domain"/>
    <property type="match status" value="1"/>
</dbReference>
<dbReference type="InterPro" id="IPR003812">
    <property type="entry name" value="Fido"/>
</dbReference>
<keyword evidence="9" id="KW-0131">Cell cycle</keyword>
<comment type="catalytic activity">
    <reaction evidence="6">
        <text>L-threonyl-[protein] + ATP = 3-O-(5'-adenylyl)-L-threonyl-[protein] + diphosphate</text>
        <dbReference type="Rhea" id="RHEA:54292"/>
        <dbReference type="Rhea" id="RHEA-COMP:11060"/>
        <dbReference type="Rhea" id="RHEA-COMP:13847"/>
        <dbReference type="ChEBI" id="CHEBI:30013"/>
        <dbReference type="ChEBI" id="CHEBI:30616"/>
        <dbReference type="ChEBI" id="CHEBI:33019"/>
        <dbReference type="ChEBI" id="CHEBI:138113"/>
        <dbReference type="EC" id="2.7.7.108"/>
    </reaction>
</comment>
<sequence>MDRIEYCYPDTNILKNKLGIKDSGKLHEMERGLTFFRLAQLEKEPIPGRFDLQHLQKIHHHIFQDMYGWAGQIRLTNIAKGNSLFALYHLIEPSCDELFKALKKDNYLQGLSLDKVSERLAHYTSEINAIHPFREGNGRATREFIRCLAKEAGYELNYSEFDKNQLVGAYIASFKGDNTELNNLYKENLRQIIPELERDSFIEENKSVVVIEEYREMDDEWELEP</sequence>
<dbReference type="PROSITE" id="PS51459">
    <property type="entry name" value="FIDO"/>
    <property type="match status" value="1"/>
</dbReference>
<keyword evidence="9" id="KW-0132">Cell division</keyword>
<dbReference type="eggNOG" id="COG2184">
    <property type="taxonomic scope" value="Bacteria"/>
</dbReference>
<dbReference type="GO" id="GO:0070733">
    <property type="term" value="F:AMPylase activity"/>
    <property type="evidence" value="ECO:0007669"/>
    <property type="project" value="UniProtKB-EC"/>
</dbReference>
<keyword evidence="1" id="KW-0808">Transferase</keyword>
<proteinExistence type="predicted"/>
<evidence type="ECO:0000259" key="8">
    <source>
        <dbReference type="PROSITE" id="PS51459"/>
    </source>
</evidence>
<evidence type="ECO:0000313" key="10">
    <source>
        <dbReference type="Proteomes" id="UP000006053"/>
    </source>
</evidence>
<evidence type="ECO:0000313" key="9">
    <source>
        <dbReference type="EMBL" id="AFM01487.1"/>
    </source>
</evidence>